<accession>A0A292GPR6</accession>
<organism evidence="2">
    <name type="scientific">Ochrobactrum sp. PW1</name>
    <dbReference type="NCBI Taxonomy" id="1882222"/>
    <lineage>
        <taxon>Bacteria</taxon>
        <taxon>Pseudomonadati</taxon>
        <taxon>Pseudomonadota</taxon>
        <taxon>Alphaproteobacteria</taxon>
        <taxon>Hyphomicrobiales</taxon>
        <taxon>Brucellaceae</taxon>
        <taxon>Brucella/Ochrobactrum group</taxon>
        <taxon>Ochrobactrum</taxon>
    </lineage>
</organism>
<evidence type="ECO:0000313" key="2">
    <source>
        <dbReference type="EMBL" id="BBA73137.1"/>
    </source>
</evidence>
<name>A0A292GPR6_9HYPH</name>
<reference evidence="2" key="1">
    <citation type="submission" date="2016-07" db="EMBL/GenBank/DDBJ databases">
        <title>Genomics reveals synergistic degradation of pyrene by five bacteria in a mangrove sediment-derived bacterial consortium.</title>
        <authorList>
            <person name="Wanapaisan P."/>
            <person name="Vejarano F."/>
            <person name="Chakraborty J."/>
            <person name="Shintani M."/>
            <person name="Muangchinda C."/>
            <person name="Laothamteep N."/>
            <person name="Suzuki-Minakuchi C."/>
            <person name="Inoue K."/>
            <person name="Nojiri H."/>
            <person name="Pinyakong O."/>
        </authorList>
    </citation>
    <scope>NUCLEOTIDE SEQUENCE</scope>
    <source>
        <strain evidence="2">PW1</strain>
    </source>
</reference>
<proteinExistence type="predicted"/>
<sequence length="68" mass="7843">MGDTTSFPDMEDDDDVQSATRHETLTYIEQMLEQLNLMAKNTDYLLLSYMIEMALVEAREALHNEAKT</sequence>
<evidence type="ECO:0000256" key="1">
    <source>
        <dbReference type="SAM" id="MobiDB-lite"/>
    </source>
</evidence>
<feature type="region of interest" description="Disordered" evidence="1">
    <location>
        <begin position="1"/>
        <end position="21"/>
    </location>
</feature>
<dbReference type="EMBL" id="LC171366">
    <property type="protein sequence ID" value="BBA73137.1"/>
    <property type="molecule type" value="Genomic_DNA"/>
</dbReference>
<protein>
    <submittedName>
        <fullName evidence="2">Uncharacterized protein</fullName>
    </submittedName>
</protein>
<dbReference type="AlphaFoldDB" id="A0A292GPR6"/>